<accession>A0A5C9A9B7</accession>
<evidence type="ECO:0000256" key="9">
    <source>
        <dbReference type="ARBA" id="ARBA00023136"/>
    </source>
</evidence>
<comment type="subcellular location">
    <subcellularLocation>
        <location evidence="1 11">Cell outer membrane</location>
        <topology evidence="1 11">Multi-pass membrane protein</topology>
    </subcellularLocation>
</comment>
<keyword evidence="2 11" id="KW-0813">Transport</keyword>
<evidence type="ECO:0000256" key="10">
    <source>
        <dbReference type="ARBA" id="ARBA00023237"/>
    </source>
</evidence>
<evidence type="ECO:0000256" key="6">
    <source>
        <dbReference type="ARBA" id="ARBA00023004"/>
    </source>
</evidence>
<dbReference type="InterPro" id="IPR039426">
    <property type="entry name" value="TonB-dep_rcpt-like"/>
</dbReference>
<dbReference type="Proteomes" id="UP000321039">
    <property type="component" value="Unassembled WGS sequence"/>
</dbReference>
<evidence type="ECO:0000256" key="1">
    <source>
        <dbReference type="ARBA" id="ARBA00004571"/>
    </source>
</evidence>
<keyword evidence="17" id="KW-1185">Reference proteome</keyword>
<keyword evidence="8 12" id="KW-0798">TonB box</keyword>
<evidence type="ECO:0000256" key="8">
    <source>
        <dbReference type="ARBA" id="ARBA00023077"/>
    </source>
</evidence>
<keyword evidence="4" id="KW-0410">Iron transport</keyword>
<protein>
    <submittedName>
        <fullName evidence="16">TonB-dependent receptor</fullName>
    </submittedName>
</protein>
<organism evidence="16 17">
    <name type="scientific">Parahaliea maris</name>
    <dbReference type="NCBI Taxonomy" id="2716870"/>
    <lineage>
        <taxon>Bacteria</taxon>
        <taxon>Pseudomonadati</taxon>
        <taxon>Pseudomonadota</taxon>
        <taxon>Gammaproteobacteria</taxon>
        <taxon>Cellvibrionales</taxon>
        <taxon>Halieaceae</taxon>
        <taxon>Parahaliea</taxon>
    </lineage>
</organism>
<dbReference type="PROSITE" id="PS52016">
    <property type="entry name" value="TONB_DEPENDENT_REC_3"/>
    <property type="match status" value="1"/>
</dbReference>
<keyword evidence="16" id="KW-0675">Receptor</keyword>
<evidence type="ECO:0000256" key="13">
    <source>
        <dbReference type="SAM" id="SignalP"/>
    </source>
</evidence>
<comment type="caution">
    <text evidence="16">The sequence shown here is derived from an EMBL/GenBank/DDBJ whole genome shotgun (WGS) entry which is preliminary data.</text>
</comment>
<dbReference type="EMBL" id="VRZA01000002">
    <property type="protein sequence ID" value="TXS95841.1"/>
    <property type="molecule type" value="Genomic_DNA"/>
</dbReference>
<comment type="similarity">
    <text evidence="11 12">Belongs to the TonB-dependent receptor family.</text>
</comment>
<feature type="domain" description="TonB-dependent receptor plug" evidence="15">
    <location>
        <begin position="43"/>
        <end position="149"/>
    </location>
</feature>
<keyword evidence="13" id="KW-0732">Signal</keyword>
<feature type="signal peptide" evidence="13">
    <location>
        <begin position="1"/>
        <end position="22"/>
    </location>
</feature>
<evidence type="ECO:0000313" key="16">
    <source>
        <dbReference type="EMBL" id="TXS95841.1"/>
    </source>
</evidence>
<evidence type="ECO:0000313" key="17">
    <source>
        <dbReference type="Proteomes" id="UP000321039"/>
    </source>
</evidence>
<evidence type="ECO:0000256" key="4">
    <source>
        <dbReference type="ARBA" id="ARBA00022496"/>
    </source>
</evidence>
<dbReference type="GO" id="GO:0009279">
    <property type="term" value="C:cell outer membrane"/>
    <property type="evidence" value="ECO:0007669"/>
    <property type="project" value="UniProtKB-SubCell"/>
</dbReference>
<name>A0A5C9A9B7_9GAMM</name>
<dbReference type="GO" id="GO:0006826">
    <property type="term" value="P:iron ion transport"/>
    <property type="evidence" value="ECO:0007669"/>
    <property type="project" value="UniProtKB-KW"/>
</dbReference>
<dbReference type="Gene3D" id="2.170.130.10">
    <property type="entry name" value="TonB-dependent receptor, plug domain"/>
    <property type="match status" value="1"/>
</dbReference>
<dbReference type="InterPro" id="IPR012910">
    <property type="entry name" value="Plug_dom"/>
</dbReference>
<dbReference type="Pfam" id="PF07715">
    <property type="entry name" value="Plug"/>
    <property type="match status" value="1"/>
</dbReference>
<dbReference type="Gene3D" id="2.40.170.20">
    <property type="entry name" value="TonB-dependent receptor, beta-barrel domain"/>
    <property type="match status" value="1"/>
</dbReference>
<reference evidence="16 17" key="1">
    <citation type="submission" date="2019-08" db="EMBL/GenBank/DDBJ databases">
        <title>Parahaliea maris sp. nov., isolated from the surface seawater.</title>
        <authorList>
            <person name="Liu Y."/>
        </authorList>
    </citation>
    <scope>NUCLEOTIDE SEQUENCE [LARGE SCALE GENOMIC DNA]</scope>
    <source>
        <strain evidence="16 17">HSLHS9</strain>
    </source>
</reference>
<keyword evidence="6" id="KW-0408">Iron</keyword>
<dbReference type="SUPFAM" id="SSF56935">
    <property type="entry name" value="Porins"/>
    <property type="match status" value="1"/>
</dbReference>
<feature type="chain" id="PRO_5022876514" evidence="13">
    <location>
        <begin position="23"/>
        <end position="759"/>
    </location>
</feature>
<keyword evidence="10 11" id="KW-0998">Cell outer membrane</keyword>
<gene>
    <name evidence="16" type="ORF">FV139_08255</name>
</gene>
<evidence type="ECO:0000256" key="5">
    <source>
        <dbReference type="ARBA" id="ARBA00022692"/>
    </source>
</evidence>
<keyword evidence="9 11" id="KW-0472">Membrane</keyword>
<dbReference type="RefSeq" id="WP_148067906.1">
    <property type="nucleotide sequence ID" value="NZ_VRZA01000002.1"/>
</dbReference>
<keyword evidence="3 11" id="KW-1134">Transmembrane beta strand</keyword>
<evidence type="ECO:0000256" key="2">
    <source>
        <dbReference type="ARBA" id="ARBA00022448"/>
    </source>
</evidence>
<dbReference type="PANTHER" id="PTHR32552">
    <property type="entry name" value="FERRICHROME IRON RECEPTOR-RELATED"/>
    <property type="match status" value="1"/>
</dbReference>
<dbReference type="InterPro" id="IPR000531">
    <property type="entry name" value="Beta-barrel_TonB"/>
</dbReference>
<dbReference type="InterPro" id="IPR036942">
    <property type="entry name" value="Beta-barrel_TonB_sf"/>
</dbReference>
<evidence type="ECO:0000259" key="15">
    <source>
        <dbReference type="Pfam" id="PF07715"/>
    </source>
</evidence>
<evidence type="ECO:0000256" key="7">
    <source>
        <dbReference type="ARBA" id="ARBA00023065"/>
    </source>
</evidence>
<dbReference type="InterPro" id="IPR037066">
    <property type="entry name" value="Plug_dom_sf"/>
</dbReference>
<evidence type="ECO:0000256" key="12">
    <source>
        <dbReference type="RuleBase" id="RU003357"/>
    </source>
</evidence>
<evidence type="ECO:0000256" key="3">
    <source>
        <dbReference type="ARBA" id="ARBA00022452"/>
    </source>
</evidence>
<dbReference type="Pfam" id="PF00593">
    <property type="entry name" value="TonB_dep_Rec_b-barrel"/>
    <property type="match status" value="1"/>
</dbReference>
<proteinExistence type="inferred from homology"/>
<keyword evidence="5 11" id="KW-0812">Transmembrane</keyword>
<dbReference type="AlphaFoldDB" id="A0A5C9A9B7"/>
<evidence type="ECO:0000259" key="14">
    <source>
        <dbReference type="Pfam" id="PF00593"/>
    </source>
</evidence>
<dbReference type="PANTHER" id="PTHR32552:SF81">
    <property type="entry name" value="TONB-DEPENDENT OUTER MEMBRANE RECEPTOR"/>
    <property type="match status" value="1"/>
</dbReference>
<evidence type="ECO:0000256" key="11">
    <source>
        <dbReference type="PROSITE-ProRule" id="PRU01360"/>
    </source>
</evidence>
<keyword evidence="7" id="KW-0406">Ion transport</keyword>
<sequence>MKKIYIITAAAVACQPSSVLFAQESNFALEEVIVTAQKREQTLRDVPSSVSAISKNYLQDSVSKSFNDLGNLVSGIEISGASDGFTPAIRIRGIGTNANSGVPPSVGIFLDEIPLADIGIAFTNINEVERVEVLKGPQSTLFGRSVSSGAIVINTVKPEHGANDGYIETNVGNNGLMQFYAGGNLSLGDAVAIRGSGYSTEGDGQVYNVMSGDTGEQTDNHGGRIQVSINLTDNFNANLSYEKHKLFAQGTAATVTEYGDGSEILALSTGAELRPFDKFSRKKQDYLENHRDSDTEIASARLEWVLDDTWSLTSLTAYQDWARVVDSSESEPNIAFDSILGPQPYQFGVTTLAAESLSEEFRVLYDGDWLTSVNGIFYSDSRNVNMAQLARPITVAVPSLGYIALVSGPDIDTQEFGIFSHNTISLSDRTQLTVGLRYSDIEREGAASTTIGGGQFLPLQNPAIVPVATAKPVEQTASWDALSGGLSLSYDLTEAFTIYGNYGRGFKAGNFSNQQVIGSTANPVDPFDEEFADSLEIGFKSVLLNNSLSWNGAVFVQEYTDYQVGIVDPITAISVVSNAGEVRVEGVETDFRWRVLEQFVVDGSVSYIDSRFESYENAPCTRPQYAAIACTGPSGTQDLSGTRVNNTSPWTANLNMTWQDSFANGMGWHLRGEAIFRDDRIYASDLDPDTKAPSYYAFNASFGLTSPSQAVEGILWVKNLTDEDYLVDIRSNSDGITRAGLRVSPGLERTYGIDLRYNF</sequence>
<feature type="domain" description="TonB-dependent receptor-like beta-barrel" evidence="14">
    <location>
        <begin position="277"/>
        <end position="704"/>
    </location>
</feature>